<keyword evidence="1" id="KW-0812">Transmembrane</keyword>
<keyword evidence="1" id="KW-0472">Membrane</keyword>
<sequence length="284" mass="32753">VLIKFMFLTLIRIMFVLLAPDLLRTDNPENIYVQAEGLSAPITVSISIQDFTRSTTLLQESVILNTENQYYALKSIQLPSDGLARDEKNNKFVNLKVEFEDLYSEESLLMVSFHSGYIFLSTDKPIYNPGDTGEIKKCQSRGVNLVLLLSLSSLRLIILFFFYCAVRFRAFVEGLWVLTARFDHWQQNTFTSQFEVKKYVLPAFNVTLTPKATFLSLDDKEFLLFIFRYLYGKPVQGTAFVVFGVKMNKEMIRFSCNVTKEGKGSKHLWKQLNIISLSFLQLYT</sequence>
<dbReference type="InterPro" id="IPR050473">
    <property type="entry name" value="A2M/Complement_sys"/>
</dbReference>
<evidence type="ECO:0000313" key="6">
    <source>
        <dbReference type="Proteomes" id="UP000694680"/>
    </source>
</evidence>
<feature type="domain" description="Macroglobulin" evidence="4">
    <location>
        <begin position="198"/>
        <end position="267"/>
    </location>
</feature>
<organism evidence="5 6">
    <name type="scientific">Gouania willdenowi</name>
    <name type="common">Blunt-snouted clingfish</name>
    <name type="synonym">Lepadogaster willdenowi</name>
    <dbReference type="NCBI Taxonomy" id="441366"/>
    <lineage>
        <taxon>Eukaryota</taxon>
        <taxon>Metazoa</taxon>
        <taxon>Chordata</taxon>
        <taxon>Craniata</taxon>
        <taxon>Vertebrata</taxon>
        <taxon>Euteleostomi</taxon>
        <taxon>Actinopterygii</taxon>
        <taxon>Neopterygii</taxon>
        <taxon>Teleostei</taxon>
        <taxon>Neoteleostei</taxon>
        <taxon>Acanthomorphata</taxon>
        <taxon>Ovalentaria</taxon>
        <taxon>Blenniimorphae</taxon>
        <taxon>Blenniiformes</taxon>
        <taxon>Gobiesocoidei</taxon>
        <taxon>Gobiesocidae</taxon>
        <taxon>Gobiesocinae</taxon>
        <taxon>Gouania</taxon>
    </lineage>
</organism>
<evidence type="ECO:0000259" key="4">
    <source>
        <dbReference type="Pfam" id="PF17791"/>
    </source>
</evidence>
<dbReference type="InterPro" id="IPR041555">
    <property type="entry name" value="MG3"/>
</dbReference>
<proteinExistence type="predicted"/>
<dbReference type="Pfam" id="PF17791">
    <property type="entry name" value="MG3"/>
    <property type="match status" value="1"/>
</dbReference>
<feature type="signal peptide" evidence="2">
    <location>
        <begin position="1"/>
        <end position="18"/>
    </location>
</feature>
<evidence type="ECO:0000313" key="5">
    <source>
        <dbReference type="Ensembl" id="ENSGWIP00000004171.1"/>
    </source>
</evidence>
<dbReference type="PANTHER" id="PTHR11412">
    <property type="entry name" value="MACROGLOBULIN / COMPLEMENT"/>
    <property type="match status" value="1"/>
</dbReference>
<dbReference type="Ensembl" id="ENSGWIT00000004478.1">
    <property type="protein sequence ID" value="ENSGWIP00000004171.1"/>
    <property type="gene ID" value="ENSGWIG00000002230.1"/>
</dbReference>
<dbReference type="InterPro" id="IPR041425">
    <property type="entry name" value="C3/4/5_MG1"/>
</dbReference>
<feature type="transmembrane region" description="Helical" evidence="1">
    <location>
        <begin position="222"/>
        <end position="245"/>
    </location>
</feature>
<keyword evidence="1" id="KW-1133">Transmembrane helix</keyword>
<feature type="chain" id="PRO_5034960699" evidence="2">
    <location>
        <begin position="19"/>
        <end position="284"/>
    </location>
</feature>
<feature type="domain" description="Complement C3/4/5 macroglobulin" evidence="3">
    <location>
        <begin position="14"/>
        <end position="109"/>
    </location>
</feature>
<keyword evidence="6" id="KW-1185">Reference proteome</keyword>
<reference evidence="5" key="1">
    <citation type="submission" date="2020-06" db="EMBL/GenBank/DDBJ databases">
        <authorList>
            <consortium name="Wellcome Sanger Institute Data Sharing"/>
        </authorList>
    </citation>
    <scope>NUCLEOTIDE SEQUENCE [LARGE SCALE GENOMIC DNA]</scope>
</reference>
<feature type="transmembrane region" description="Helical" evidence="1">
    <location>
        <begin position="145"/>
        <end position="168"/>
    </location>
</feature>
<evidence type="ECO:0000256" key="1">
    <source>
        <dbReference type="SAM" id="Phobius"/>
    </source>
</evidence>
<reference evidence="5" key="2">
    <citation type="submission" date="2025-08" db="UniProtKB">
        <authorList>
            <consortium name="Ensembl"/>
        </authorList>
    </citation>
    <scope>IDENTIFICATION</scope>
</reference>
<keyword evidence="2" id="KW-0732">Signal</keyword>
<reference evidence="5" key="3">
    <citation type="submission" date="2025-09" db="UniProtKB">
        <authorList>
            <consortium name="Ensembl"/>
        </authorList>
    </citation>
    <scope>IDENTIFICATION</scope>
</reference>
<protein>
    <submittedName>
        <fullName evidence="5">Complement component c3b, tandem duplicate 2</fullName>
    </submittedName>
</protein>
<name>A0A8C5G006_GOUWI</name>
<dbReference type="AlphaFoldDB" id="A0A8C5G006"/>
<dbReference type="Gene3D" id="2.60.40.1940">
    <property type="match status" value="1"/>
</dbReference>
<evidence type="ECO:0000256" key="2">
    <source>
        <dbReference type="SAM" id="SignalP"/>
    </source>
</evidence>
<dbReference type="Proteomes" id="UP000694680">
    <property type="component" value="Chromosome 1"/>
</dbReference>
<dbReference type="PANTHER" id="PTHR11412:SF167">
    <property type="entry name" value="COMPLEMENT COMPONENT C3B, TANDEM DUPLICATE 1 ISOFORM X1-RELATED"/>
    <property type="match status" value="1"/>
</dbReference>
<dbReference type="Gene3D" id="2.60.40.1930">
    <property type="match status" value="3"/>
</dbReference>
<accession>A0A8C5G006</accession>
<evidence type="ECO:0000259" key="3">
    <source>
        <dbReference type="Pfam" id="PF17790"/>
    </source>
</evidence>
<dbReference type="Pfam" id="PF17790">
    <property type="entry name" value="MG1"/>
    <property type="match status" value="1"/>
</dbReference>